<dbReference type="InterPro" id="IPR003362">
    <property type="entry name" value="Bact_transf"/>
</dbReference>
<dbReference type="InterPro" id="IPR036291">
    <property type="entry name" value="NAD(P)-bd_dom_sf"/>
</dbReference>
<dbReference type="Pfam" id="PF02397">
    <property type="entry name" value="Bac_transf"/>
    <property type="match status" value="1"/>
</dbReference>
<dbReference type="SUPFAM" id="SSF51735">
    <property type="entry name" value="NAD(P)-binding Rossmann-fold domains"/>
    <property type="match status" value="1"/>
</dbReference>
<comment type="subcellular location">
    <subcellularLocation>
        <location evidence="1">Membrane</location>
        <topology evidence="1">Multi-pass membrane protein</topology>
    </subcellularLocation>
</comment>
<dbReference type="InterPro" id="IPR017473">
    <property type="entry name" value="Undecaprenyl-P_gluc_Ptfrase"/>
</dbReference>
<name>A0A0D2JVM9_9BACT</name>
<organism evidence="9 10">
    <name type="scientific">Dethiosulfatarculus sandiegensis</name>
    <dbReference type="NCBI Taxonomy" id="1429043"/>
    <lineage>
        <taxon>Bacteria</taxon>
        <taxon>Pseudomonadati</taxon>
        <taxon>Thermodesulfobacteriota</taxon>
        <taxon>Desulfarculia</taxon>
        <taxon>Desulfarculales</taxon>
        <taxon>Desulfarculaceae</taxon>
        <taxon>Dethiosulfatarculus</taxon>
    </lineage>
</organism>
<evidence type="ECO:0000259" key="8">
    <source>
        <dbReference type="Pfam" id="PF02397"/>
    </source>
</evidence>
<dbReference type="RefSeq" id="WP_044348700.1">
    <property type="nucleotide sequence ID" value="NZ_AZAC01000014.1"/>
</dbReference>
<feature type="transmembrane region" description="Helical" evidence="7">
    <location>
        <begin position="288"/>
        <end position="306"/>
    </location>
</feature>
<keyword evidence="5 7" id="KW-1133">Transmembrane helix</keyword>
<feature type="transmembrane region" description="Helical" evidence="7">
    <location>
        <begin position="108"/>
        <end position="127"/>
    </location>
</feature>
<dbReference type="Gene3D" id="3.40.50.720">
    <property type="entry name" value="NAD(P)-binding Rossmann-like Domain"/>
    <property type="match status" value="1"/>
</dbReference>
<evidence type="ECO:0000256" key="2">
    <source>
        <dbReference type="ARBA" id="ARBA00006464"/>
    </source>
</evidence>
<dbReference type="GO" id="GO:0016780">
    <property type="term" value="F:phosphotransferase activity, for other substituted phosphate groups"/>
    <property type="evidence" value="ECO:0007669"/>
    <property type="project" value="TreeGrafter"/>
</dbReference>
<proteinExistence type="inferred from homology"/>
<reference evidence="9 10" key="1">
    <citation type="submission" date="2013-11" db="EMBL/GenBank/DDBJ databases">
        <title>Metagenomic analysis of a methanogenic consortium involved in long chain n-alkane degradation.</title>
        <authorList>
            <person name="Davidova I.A."/>
            <person name="Callaghan A.V."/>
            <person name="Wawrik B."/>
            <person name="Pruitt S."/>
            <person name="Marks C."/>
            <person name="Duncan K.E."/>
            <person name="Suflita J.M."/>
        </authorList>
    </citation>
    <scope>NUCLEOTIDE SEQUENCE [LARGE SCALE GENOMIC DNA]</scope>
    <source>
        <strain evidence="9 10">SPR</strain>
    </source>
</reference>
<comment type="similarity">
    <text evidence="2">Belongs to the bacterial sugar transferase family.</text>
</comment>
<gene>
    <name evidence="9" type="ORF">X474_11570</name>
</gene>
<comment type="caution">
    <text evidence="9">The sequence shown here is derived from an EMBL/GenBank/DDBJ whole genome shotgun (WGS) entry which is preliminary data.</text>
</comment>
<keyword evidence="3 9" id="KW-0808">Transferase</keyword>
<dbReference type="Proteomes" id="UP000032233">
    <property type="component" value="Unassembled WGS sequence"/>
</dbReference>
<dbReference type="STRING" id="1429043.X474_11570"/>
<accession>A0A0D2JVM9</accession>
<dbReference type="OrthoDB" id="9808602at2"/>
<dbReference type="PANTHER" id="PTHR30576:SF0">
    <property type="entry name" value="UNDECAPRENYL-PHOSPHATE N-ACETYLGALACTOSAMINYL 1-PHOSPHATE TRANSFERASE-RELATED"/>
    <property type="match status" value="1"/>
</dbReference>
<feature type="domain" description="Bacterial sugar transferase" evidence="8">
    <location>
        <begin position="278"/>
        <end position="459"/>
    </location>
</feature>
<evidence type="ECO:0000256" key="1">
    <source>
        <dbReference type="ARBA" id="ARBA00004141"/>
    </source>
</evidence>
<dbReference type="NCBIfam" id="TIGR03023">
    <property type="entry name" value="WcaJ_sugtrans"/>
    <property type="match status" value="1"/>
</dbReference>
<dbReference type="InterPro" id="IPR017475">
    <property type="entry name" value="EPS_sugar_tfrase"/>
</dbReference>
<feature type="transmembrane region" description="Helical" evidence="7">
    <location>
        <begin position="12"/>
        <end position="35"/>
    </location>
</feature>
<dbReference type="GO" id="GO:0016020">
    <property type="term" value="C:membrane"/>
    <property type="evidence" value="ECO:0007669"/>
    <property type="project" value="UniProtKB-SubCell"/>
</dbReference>
<protein>
    <submittedName>
        <fullName evidence="9">UDP-phosphate glucose phosphotransferase</fullName>
    </submittedName>
</protein>
<keyword evidence="10" id="KW-1185">Reference proteome</keyword>
<evidence type="ECO:0000256" key="3">
    <source>
        <dbReference type="ARBA" id="ARBA00022679"/>
    </source>
</evidence>
<sequence length="465" mass="52046">MFQKRLDFFRSILYIGDLGLVAITWLAAYFVRFHAPIVPVTKGVPDLSLYLALLGLVVVVFAVVLQVSGLYRRPWASWGVQIWPILQAALIGVVVSVALTYFLRPYDFSRLVFMHFGVFIVLAMVIYRPLLIWLWRKHLPDGSGEAVLIVGVGELGKLVARKIGGQPVLGLRVHGFLARESQKVGQVIEGVPVLGDYSNISQVIARNNINIVIIALPLSAHEKIGEVLGSIGDETVDIKVIPDLYRYISLSGSVEEFEGLPIIGLRGSPMVGWARVAKRMVDITGSGLGLLFLSPVCIALTLAVKFTSPGPVFYRQERMGLDGRVFTMYKFRSMRIDAEQKSGPVWAQEGDPRRTKLGTFMRSTSLDELPQLVNVLRGEMSLVGPRPERPEFIGDFRKKIPGYMLRHKMKAGITGWAQINGWRGNTSLEKRIEHDLYYIENWSLALDFKIMFLTVFKGLKDPNAY</sequence>
<keyword evidence="6 7" id="KW-0472">Membrane</keyword>
<dbReference type="FunCoup" id="A0A0D2JVM9">
    <property type="interactions" value="178"/>
</dbReference>
<dbReference type="AlphaFoldDB" id="A0A0D2JVM9"/>
<dbReference type="InParanoid" id="A0A0D2JVM9"/>
<feature type="transmembrane region" description="Helical" evidence="7">
    <location>
        <begin position="82"/>
        <end position="102"/>
    </location>
</feature>
<dbReference type="NCBIfam" id="TIGR03025">
    <property type="entry name" value="EPS_sugtrans"/>
    <property type="match status" value="1"/>
</dbReference>
<dbReference type="Pfam" id="PF13727">
    <property type="entry name" value="CoA_binding_3"/>
    <property type="match status" value="1"/>
</dbReference>
<evidence type="ECO:0000313" key="10">
    <source>
        <dbReference type="Proteomes" id="UP000032233"/>
    </source>
</evidence>
<evidence type="ECO:0000256" key="7">
    <source>
        <dbReference type="SAM" id="Phobius"/>
    </source>
</evidence>
<evidence type="ECO:0000256" key="6">
    <source>
        <dbReference type="ARBA" id="ARBA00023136"/>
    </source>
</evidence>
<evidence type="ECO:0000313" key="9">
    <source>
        <dbReference type="EMBL" id="KIX13640.1"/>
    </source>
</evidence>
<evidence type="ECO:0000256" key="5">
    <source>
        <dbReference type="ARBA" id="ARBA00022989"/>
    </source>
</evidence>
<keyword evidence="4 7" id="KW-0812">Transmembrane</keyword>
<dbReference type="EMBL" id="AZAC01000014">
    <property type="protein sequence ID" value="KIX13640.1"/>
    <property type="molecule type" value="Genomic_DNA"/>
</dbReference>
<evidence type="ECO:0000256" key="4">
    <source>
        <dbReference type="ARBA" id="ARBA00022692"/>
    </source>
</evidence>
<dbReference type="PANTHER" id="PTHR30576">
    <property type="entry name" value="COLANIC BIOSYNTHESIS UDP-GLUCOSE LIPID CARRIER TRANSFERASE"/>
    <property type="match status" value="1"/>
</dbReference>
<feature type="transmembrane region" description="Helical" evidence="7">
    <location>
        <begin position="47"/>
        <end position="70"/>
    </location>
</feature>